<evidence type="ECO:0000256" key="1">
    <source>
        <dbReference type="ARBA" id="ARBA00022658"/>
    </source>
</evidence>
<dbReference type="AlphaFoldDB" id="A0A1E5UWI0"/>
<sequence length="454" mass="51157">MADDDDDAPTAPPLPKRVLSRSHGSRAISGRVHDLPPVPSKIVRDSGPPSASIFGEQRRLEPMSADRRARWNKEIDWLLSVTDHIVEFAPSQQVSEDGTNTEVMGTQQRRDLLVNIPALRKLDAMLLEYLDSFDEVQEFWYVSKDADGGEDDDSCDKWWIPTVRVPAEGLSDASKKWLQHQKDLVGQVLKAAMAINADVLTEMEIPEEYIESLPKYFPKKCSKANSSALILQNGRSILGDSMYKIITGDVFDPNELLNSVDLSTEHKILDLKDQIEASVVIWQRKICNKLSWGAGVSLEKREEFEERAQTVLLILKHKFPGIPQSSLDISKIQYNTDVGYAILESYSRTLESLAFAVLSRIEDVLHAGAVALDPKRTKSRRRTTLESPVLDATTTEAAESAHHNTVHWQDQDLEDAERHQEAKLKKVHRIATKKFLHTQKIDSMASGLRSFTQR</sequence>
<accession>A0A1E5UWI0</accession>
<dbReference type="PANTHER" id="PTHR33101">
    <property type="entry name" value="ROP GUANINE NUCLEOTIDE EXCHANGE FACTOR 1"/>
    <property type="match status" value="1"/>
</dbReference>
<proteinExistence type="predicted"/>
<dbReference type="Gene3D" id="1.20.58.2010">
    <property type="entry name" value="PRONE domain, subdomain 1"/>
    <property type="match status" value="1"/>
</dbReference>
<dbReference type="InterPro" id="IPR038937">
    <property type="entry name" value="RopGEF"/>
</dbReference>
<dbReference type="PROSITE" id="PS51334">
    <property type="entry name" value="PRONE"/>
    <property type="match status" value="1"/>
</dbReference>
<reference evidence="5 6" key="1">
    <citation type="submission" date="2016-09" db="EMBL/GenBank/DDBJ databases">
        <title>The draft genome of Dichanthelium oligosanthes: A C3 panicoid grass species.</title>
        <authorList>
            <person name="Studer A.J."/>
            <person name="Schnable J.C."/>
            <person name="Brutnell T.P."/>
        </authorList>
    </citation>
    <scope>NUCLEOTIDE SEQUENCE [LARGE SCALE GENOMIC DNA]</scope>
    <source>
        <strain evidence="6">cv. Kellogg 1175</strain>
        <tissue evidence="5">Leaf</tissue>
    </source>
</reference>
<dbReference type="Gene3D" id="1.20.58.1310">
    <property type="entry name" value="PRONE domain, subdomain 2"/>
    <property type="match status" value="1"/>
</dbReference>
<evidence type="ECO:0000256" key="3">
    <source>
        <dbReference type="SAM" id="MobiDB-lite"/>
    </source>
</evidence>
<comment type="caution">
    <text evidence="5">The sequence shown here is derived from an EMBL/GenBank/DDBJ whole genome shotgun (WGS) entry which is preliminary data.</text>
</comment>
<gene>
    <name evidence="5" type="ORF">BAE44_0021752</name>
</gene>
<evidence type="ECO:0000313" key="6">
    <source>
        <dbReference type="Proteomes" id="UP000095767"/>
    </source>
</evidence>
<name>A0A1E5UWI0_9POAL</name>
<evidence type="ECO:0000313" key="5">
    <source>
        <dbReference type="EMBL" id="OEL17227.1"/>
    </source>
</evidence>
<dbReference type="PANTHER" id="PTHR33101:SF10">
    <property type="entry name" value="ROP GUANINE NUCLEOTIDE EXCHANGE FACTOR 12"/>
    <property type="match status" value="1"/>
</dbReference>
<dbReference type="OrthoDB" id="1053009at2759"/>
<dbReference type="InterPro" id="IPR005512">
    <property type="entry name" value="PRONE_dom"/>
</dbReference>
<evidence type="ECO:0000256" key="2">
    <source>
        <dbReference type="PROSITE-ProRule" id="PRU00663"/>
    </source>
</evidence>
<evidence type="ECO:0000259" key="4">
    <source>
        <dbReference type="PROSITE" id="PS51334"/>
    </source>
</evidence>
<keyword evidence="1 2" id="KW-0344">Guanine-nucleotide releasing factor</keyword>
<organism evidence="5 6">
    <name type="scientific">Dichanthelium oligosanthes</name>
    <dbReference type="NCBI Taxonomy" id="888268"/>
    <lineage>
        <taxon>Eukaryota</taxon>
        <taxon>Viridiplantae</taxon>
        <taxon>Streptophyta</taxon>
        <taxon>Embryophyta</taxon>
        <taxon>Tracheophyta</taxon>
        <taxon>Spermatophyta</taxon>
        <taxon>Magnoliopsida</taxon>
        <taxon>Liliopsida</taxon>
        <taxon>Poales</taxon>
        <taxon>Poaceae</taxon>
        <taxon>PACMAD clade</taxon>
        <taxon>Panicoideae</taxon>
        <taxon>Panicodae</taxon>
        <taxon>Paniceae</taxon>
        <taxon>Dichantheliinae</taxon>
        <taxon>Dichanthelium</taxon>
    </lineage>
</organism>
<feature type="region of interest" description="Disordered" evidence="3">
    <location>
        <begin position="1"/>
        <end position="54"/>
    </location>
</feature>
<feature type="region of interest" description="Disordered" evidence="3">
    <location>
        <begin position="376"/>
        <end position="405"/>
    </location>
</feature>
<keyword evidence="6" id="KW-1185">Reference proteome</keyword>
<dbReference type="STRING" id="888268.A0A1E5UWI0"/>
<feature type="domain" description="PRONE" evidence="4">
    <location>
        <begin position="1"/>
        <end position="378"/>
    </location>
</feature>
<dbReference type="EMBL" id="LWDX02060551">
    <property type="protein sequence ID" value="OEL17227.1"/>
    <property type="molecule type" value="Genomic_DNA"/>
</dbReference>
<dbReference type="Pfam" id="PF03759">
    <property type="entry name" value="PRONE"/>
    <property type="match status" value="1"/>
</dbReference>
<dbReference type="Proteomes" id="UP000095767">
    <property type="component" value="Unassembled WGS sequence"/>
</dbReference>
<protein>
    <submittedName>
        <fullName evidence="5">Rop guanine nucleotide exchange factor 12</fullName>
    </submittedName>
</protein>
<dbReference type="GO" id="GO:0005085">
    <property type="term" value="F:guanyl-nucleotide exchange factor activity"/>
    <property type="evidence" value="ECO:0007669"/>
    <property type="project" value="UniProtKB-UniRule"/>
</dbReference>